<evidence type="ECO:0000259" key="2">
    <source>
        <dbReference type="PROSITE" id="PS50943"/>
    </source>
</evidence>
<sequence length="258" mass="29004">MSDTKTGDLAIGKRIQALRNERGLTQGQLAAEASKHGDLIYQQTIAKIETGNRGLKFEEGIAIAKALNVDPVDLLSEESIEEKLLNATLDFSVSALRDYAFRTGLTPVFMMLNDFRRAEANYLRRMTETAPCELDSVKERIDRAVTPAYKELEKDANRLLRFVRDRLASFEDVYENLYADYENSPEAKRTPDDSDQGPVAYLDYVEERYQRKKSEQDAAKAGFMLPSSGYVGKFCKTPQADDAKNDTSSNAETAEDKN</sequence>
<dbReference type="Gene3D" id="1.10.260.40">
    <property type="entry name" value="lambda repressor-like DNA-binding domains"/>
    <property type="match status" value="1"/>
</dbReference>
<dbReference type="SUPFAM" id="SSF47413">
    <property type="entry name" value="lambda repressor-like DNA-binding domains"/>
    <property type="match status" value="1"/>
</dbReference>
<evidence type="ECO:0000313" key="3">
    <source>
        <dbReference type="EMBL" id="ADG97289.1"/>
    </source>
</evidence>
<dbReference type="InterPro" id="IPR001387">
    <property type="entry name" value="Cro/C1-type_HTH"/>
</dbReference>
<keyword evidence="4" id="KW-1185">Reference proteome</keyword>
<dbReference type="GO" id="GO:0003677">
    <property type="term" value="F:DNA binding"/>
    <property type="evidence" value="ECO:0007669"/>
    <property type="project" value="InterPro"/>
</dbReference>
<dbReference type="PROSITE" id="PS50943">
    <property type="entry name" value="HTH_CROC1"/>
    <property type="match status" value="1"/>
</dbReference>
<feature type="domain" description="HTH cro/C1-type" evidence="2">
    <location>
        <begin position="15"/>
        <end position="74"/>
    </location>
</feature>
<evidence type="ECO:0000256" key="1">
    <source>
        <dbReference type="SAM" id="MobiDB-lite"/>
    </source>
</evidence>
<dbReference type="Proteomes" id="UP000002247">
    <property type="component" value="Chromosome"/>
</dbReference>
<dbReference type="STRING" id="640132.Srot_0810"/>
<dbReference type="eggNOG" id="COG1396">
    <property type="taxonomic scope" value="Bacteria"/>
</dbReference>
<dbReference type="KEGG" id="srt:Srot_0810"/>
<dbReference type="RefSeq" id="WP_013137745.1">
    <property type="nucleotide sequence ID" value="NC_014168.1"/>
</dbReference>
<dbReference type="SMART" id="SM00530">
    <property type="entry name" value="HTH_XRE"/>
    <property type="match status" value="1"/>
</dbReference>
<dbReference type="EMBL" id="CP001958">
    <property type="protein sequence ID" value="ADG97289.1"/>
    <property type="molecule type" value="Genomic_DNA"/>
</dbReference>
<dbReference type="CDD" id="cd00093">
    <property type="entry name" value="HTH_XRE"/>
    <property type="match status" value="1"/>
</dbReference>
<dbReference type="AlphaFoldDB" id="D6ZE09"/>
<protein>
    <submittedName>
        <fullName evidence="3">Transcriptional regulator, XRE family</fullName>
    </submittedName>
</protein>
<accession>D6ZE09</accession>
<gene>
    <name evidence="3" type="ordered locus">Srot_0810</name>
</gene>
<evidence type="ECO:0000313" key="4">
    <source>
        <dbReference type="Proteomes" id="UP000002247"/>
    </source>
</evidence>
<dbReference type="HOGENOM" id="CLU_1077259_0_0_11"/>
<organism evidence="3 4">
    <name type="scientific">Segniliparus rotundus (strain ATCC BAA-972 / CDC 1076 / CIP 108378 / DSM 44985 / JCM 13578)</name>
    <dbReference type="NCBI Taxonomy" id="640132"/>
    <lineage>
        <taxon>Bacteria</taxon>
        <taxon>Bacillati</taxon>
        <taxon>Actinomycetota</taxon>
        <taxon>Actinomycetes</taxon>
        <taxon>Mycobacteriales</taxon>
        <taxon>Segniliparaceae</taxon>
        <taxon>Segniliparus</taxon>
    </lineage>
</organism>
<proteinExistence type="predicted"/>
<feature type="region of interest" description="Disordered" evidence="1">
    <location>
        <begin position="235"/>
        <end position="258"/>
    </location>
</feature>
<dbReference type="InterPro" id="IPR010982">
    <property type="entry name" value="Lambda_DNA-bd_dom_sf"/>
</dbReference>
<reference evidence="3 4" key="1">
    <citation type="journal article" date="2010" name="Stand. Genomic Sci.">
        <title>Complete genome sequence of Segniliparus rotundus type strain (CDC 1076).</title>
        <authorList>
            <person name="Sikorski J."/>
            <person name="Lapidus A."/>
            <person name="Copeland A."/>
            <person name="Misra M."/>
            <person name="Glavina Del Rio T."/>
            <person name="Nolan M."/>
            <person name="Lucas S."/>
            <person name="Chen F."/>
            <person name="Tice H."/>
            <person name="Cheng J.F."/>
            <person name="Jando M."/>
            <person name="Schneider S."/>
            <person name="Bruce D."/>
            <person name="Goodwin L."/>
            <person name="Pitluck S."/>
            <person name="Liolios K."/>
            <person name="Mikhailova N."/>
            <person name="Pati A."/>
            <person name="Ivanova N."/>
            <person name="Mavromatis K."/>
            <person name="Chen A."/>
            <person name="Palaniappan K."/>
            <person name="Chertkov O."/>
            <person name="Land M."/>
            <person name="Hauser L."/>
            <person name="Chang Y.J."/>
            <person name="Jeffries C.D."/>
            <person name="Brettin T."/>
            <person name="Detter J.C."/>
            <person name="Han C."/>
            <person name="Rohde M."/>
            <person name="Goker M."/>
            <person name="Bristow J."/>
            <person name="Eisen J.A."/>
            <person name="Markowitz V."/>
            <person name="Hugenholtz P."/>
            <person name="Kyrpides N.C."/>
            <person name="Klenk H.P."/>
        </authorList>
    </citation>
    <scope>NUCLEOTIDE SEQUENCE [LARGE SCALE GENOMIC DNA]</scope>
    <source>
        <strain evidence="4">ATCC BAA-972 / CDC 1076 / CIP 108378 / DSM 44985 / JCM 13578</strain>
    </source>
</reference>
<name>D6ZE09_SEGRD</name>
<dbReference type="Pfam" id="PF01381">
    <property type="entry name" value="HTH_3"/>
    <property type="match status" value="1"/>
</dbReference>